<evidence type="ECO:0000256" key="2">
    <source>
        <dbReference type="ARBA" id="ARBA00022448"/>
    </source>
</evidence>
<dbReference type="Pfam" id="PF00593">
    <property type="entry name" value="TonB_dep_Rec_b-barrel"/>
    <property type="match status" value="1"/>
</dbReference>
<reference evidence="12 13" key="1">
    <citation type="submission" date="2019-01" db="EMBL/GenBank/DDBJ databases">
        <title>Whole Genome of Ornithobacterium rhinotracheale FARPER-174b.</title>
        <authorList>
            <person name="Tataje-Lavanda L.A."/>
            <person name="Montalvan A."/>
            <person name="Montesinos R."/>
            <person name="Zimic M."/>
            <person name="Fernandez-Sanchez M."/>
            <person name="Fernandez-Diaz M."/>
        </authorList>
    </citation>
    <scope>NUCLEOTIDE SEQUENCE [LARGE SCALE GENOMIC DNA]</scope>
    <source>
        <strain evidence="12 13">FARPER-174b</strain>
    </source>
</reference>
<protein>
    <submittedName>
        <fullName evidence="12">SusC/RagA family TonB-linked outer membrane protein</fullName>
    </submittedName>
</protein>
<evidence type="ECO:0000256" key="3">
    <source>
        <dbReference type="ARBA" id="ARBA00022452"/>
    </source>
</evidence>
<proteinExistence type="inferred from homology"/>
<dbReference type="InterPro" id="IPR037066">
    <property type="entry name" value="Plug_dom_sf"/>
</dbReference>
<dbReference type="SUPFAM" id="SSF56935">
    <property type="entry name" value="Porins"/>
    <property type="match status" value="1"/>
</dbReference>
<evidence type="ECO:0000256" key="9">
    <source>
        <dbReference type="RuleBase" id="RU003357"/>
    </source>
</evidence>
<dbReference type="NCBIfam" id="TIGR04056">
    <property type="entry name" value="OMP_RagA_SusC"/>
    <property type="match status" value="1"/>
</dbReference>
<evidence type="ECO:0000256" key="8">
    <source>
        <dbReference type="PROSITE-ProRule" id="PRU01360"/>
    </source>
</evidence>
<dbReference type="NCBIfam" id="TIGR04057">
    <property type="entry name" value="SusC_RagA_signa"/>
    <property type="match status" value="1"/>
</dbReference>
<dbReference type="RefSeq" id="WP_128501466.1">
    <property type="nucleotide sequence ID" value="NZ_CP035107.1"/>
</dbReference>
<dbReference type="InterPro" id="IPR039426">
    <property type="entry name" value="TonB-dep_rcpt-like"/>
</dbReference>
<gene>
    <name evidence="12" type="ORF">EQP59_06510</name>
</gene>
<accession>A0A3R5XTV6</accession>
<dbReference type="Pfam" id="PF07715">
    <property type="entry name" value="Plug"/>
    <property type="match status" value="1"/>
</dbReference>
<dbReference type="Pfam" id="PF13715">
    <property type="entry name" value="CarbopepD_reg_2"/>
    <property type="match status" value="1"/>
</dbReference>
<dbReference type="InterPro" id="IPR036942">
    <property type="entry name" value="Beta-barrel_TonB_sf"/>
</dbReference>
<keyword evidence="7 8" id="KW-0998">Cell outer membrane</keyword>
<dbReference type="InterPro" id="IPR023996">
    <property type="entry name" value="TonB-dep_OMP_SusC/RagA"/>
</dbReference>
<evidence type="ECO:0000259" key="11">
    <source>
        <dbReference type="Pfam" id="PF07715"/>
    </source>
</evidence>
<evidence type="ECO:0000256" key="1">
    <source>
        <dbReference type="ARBA" id="ARBA00004571"/>
    </source>
</evidence>
<dbReference type="GO" id="GO:0009279">
    <property type="term" value="C:cell outer membrane"/>
    <property type="evidence" value="ECO:0007669"/>
    <property type="project" value="UniProtKB-SubCell"/>
</dbReference>
<dbReference type="Gene3D" id="2.60.40.1120">
    <property type="entry name" value="Carboxypeptidase-like, regulatory domain"/>
    <property type="match status" value="1"/>
</dbReference>
<dbReference type="Gene3D" id="2.170.130.10">
    <property type="entry name" value="TonB-dependent receptor, plug domain"/>
    <property type="match status" value="1"/>
</dbReference>
<comment type="similarity">
    <text evidence="8 9">Belongs to the TonB-dependent receptor family.</text>
</comment>
<dbReference type="OrthoDB" id="9768177at2"/>
<name>A0A3R5XTV6_ORNRH</name>
<keyword evidence="2 8" id="KW-0813">Transport</keyword>
<evidence type="ECO:0000313" key="12">
    <source>
        <dbReference type="EMBL" id="QAR31011.1"/>
    </source>
</evidence>
<dbReference type="SUPFAM" id="SSF49464">
    <property type="entry name" value="Carboxypeptidase regulatory domain-like"/>
    <property type="match status" value="1"/>
</dbReference>
<dbReference type="Gene3D" id="2.40.170.20">
    <property type="entry name" value="TonB-dependent receptor, beta-barrel domain"/>
    <property type="match status" value="1"/>
</dbReference>
<sequence length="1040" mass="117064">MKLKIFIYIFFISAVIFAQKKIEGTVTDKYYQPIAGVNVLINKTTKGTTTNAEGYYSIEAKEGDVLEFKRIGYQTVTEKVDFKNQKTLNLDITLEEESVQLNEVVAVAFGKQKKDEITGAVQTLNSDKISELQNGNIVQGLSGKVAGVQVYSNGQPGSGATIRLRGIGSINASSSPLIVLDGVPYSGSLNSIAASDIANISFLQDASSNALYGARGANGVILVTTKRATKNGVNVELDVKTGVNFRAVADYDVLTTAKDYYSAYYQRVRVGQIAAGKSEAQAHDWAINNLKNTLVYNAYDVPFDNLFDSNGNFNQNAKLRYQDDWREMFRPASRNEINLNVSGKGEKVSTYTSINYLNDKGYLINSGFERFGIRNNLDYKLTDNLNLTSNLYYTYTSQDNGSSYGFSNPFAFARNIAPFYPVYLRDDNFNLVYRPNGEVRYDYGGGEGPNSWARSYAVFENPIGNRIYNKDNEIYHRIFSNLSAKYRFLKDFEFTYNFGGSVANQRGLGFGNKIGGTSSSSGGDLYRSSILEYNLNQQQLLTYSKKWKEHSFEILLGHEYNKEQGNEFDASKQELLIEDLLVFNNAVKIGNVSGSQYDYATEGYLSRLLYNYAGKYYFNANIRRDASSVFAPESRWGTFYGLGAAWNVKKEDFLRNVNFINSLRLKVSYGEQGNDYLLDERGYRSYQPYLDLYKIDNLGNDTPIVTFSSLGNRDLRWETSKNFNAGIESTLFNGRFSFSLEYFKRNVADMIYKQDLPVSNVGRYQKLANIGDLENKGVQFSTDAFIVKNDKVSWSVNLNATHYKNKIISLPEAQRKTGISSGGYFRLKEGYDRYNYYLRQFAGVDPSNGDALWYVDESRTTKTNDYSKAKQVFIGKSAIPKVYGGFGTDLNIGRFALSLNFAYQFGGWGFDETYQALLHSNNYGSNYHTDVVYNSWTPENTNAALPRIDNYKTTQNSDSDLFLIKSDYVSLQNVSLRYTLPSVVSKSLKLNELSVYASGSNLYLWSKRKGYDPRLSLNGIPSSHDYSVLATVSLGLNVKF</sequence>
<dbReference type="InterPro" id="IPR000531">
    <property type="entry name" value="Beta-barrel_TonB"/>
</dbReference>
<evidence type="ECO:0000256" key="6">
    <source>
        <dbReference type="ARBA" id="ARBA00023136"/>
    </source>
</evidence>
<dbReference type="InterPro" id="IPR008969">
    <property type="entry name" value="CarboxyPept-like_regulatory"/>
</dbReference>
<keyword evidence="5 9" id="KW-0798">TonB box</keyword>
<dbReference type="EMBL" id="CP035107">
    <property type="protein sequence ID" value="QAR31011.1"/>
    <property type="molecule type" value="Genomic_DNA"/>
</dbReference>
<feature type="domain" description="TonB-dependent receptor plug" evidence="11">
    <location>
        <begin position="114"/>
        <end position="220"/>
    </location>
</feature>
<keyword evidence="4 8" id="KW-0812">Transmembrane</keyword>
<evidence type="ECO:0000256" key="7">
    <source>
        <dbReference type="ARBA" id="ARBA00023237"/>
    </source>
</evidence>
<evidence type="ECO:0000256" key="5">
    <source>
        <dbReference type="ARBA" id="ARBA00023077"/>
    </source>
</evidence>
<dbReference type="InterPro" id="IPR023997">
    <property type="entry name" value="TonB-dep_OMP_SusC/RagA_CS"/>
</dbReference>
<evidence type="ECO:0000259" key="10">
    <source>
        <dbReference type="Pfam" id="PF00593"/>
    </source>
</evidence>
<evidence type="ECO:0000256" key="4">
    <source>
        <dbReference type="ARBA" id="ARBA00022692"/>
    </source>
</evidence>
<dbReference type="PROSITE" id="PS52016">
    <property type="entry name" value="TONB_DEPENDENT_REC_3"/>
    <property type="match status" value="1"/>
</dbReference>
<feature type="domain" description="TonB-dependent receptor-like beta-barrel" evidence="10">
    <location>
        <begin position="433"/>
        <end position="1002"/>
    </location>
</feature>
<comment type="subcellular location">
    <subcellularLocation>
        <location evidence="1 8">Cell outer membrane</location>
        <topology evidence="1 8">Multi-pass membrane protein</topology>
    </subcellularLocation>
</comment>
<dbReference type="AlphaFoldDB" id="A0A3R5XTV6"/>
<evidence type="ECO:0000313" key="13">
    <source>
        <dbReference type="Proteomes" id="UP000287701"/>
    </source>
</evidence>
<keyword evidence="3 8" id="KW-1134">Transmembrane beta strand</keyword>
<keyword evidence="6 8" id="KW-0472">Membrane</keyword>
<dbReference type="Proteomes" id="UP000287701">
    <property type="component" value="Chromosome"/>
</dbReference>
<dbReference type="InterPro" id="IPR012910">
    <property type="entry name" value="Plug_dom"/>
</dbReference>
<organism evidence="12 13">
    <name type="scientific">Ornithobacterium rhinotracheale</name>
    <dbReference type="NCBI Taxonomy" id="28251"/>
    <lineage>
        <taxon>Bacteria</taxon>
        <taxon>Pseudomonadati</taxon>
        <taxon>Bacteroidota</taxon>
        <taxon>Flavobacteriia</taxon>
        <taxon>Flavobacteriales</taxon>
        <taxon>Weeksellaceae</taxon>
        <taxon>Ornithobacterium</taxon>
    </lineage>
</organism>